<evidence type="ECO:0000313" key="1">
    <source>
        <dbReference type="EMBL" id="QJA85014.1"/>
    </source>
</evidence>
<name>A0A6M3KU92_9ZZZZ</name>
<reference evidence="1" key="1">
    <citation type="submission" date="2020-03" db="EMBL/GenBank/DDBJ databases">
        <title>The deep terrestrial virosphere.</title>
        <authorList>
            <person name="Holmfeldt K."/>
            <person name="Nilsson E."/>
            <person name="Simone D."/>
            <person name="Lopez-Fernandez M."/>
            <person name="Wu X."/>
            <person name="de Brujin I."/>
            <person name="Lundin D."/>
            <person name="Andersson A."/>
            <person name="Bertilsson S."/>
            <person name="Dopson M."/>
        </authorList>
    </citation>
    <scope>NUCLEOTIDE SEQUENCE</scope>
    <source>
        <strain evidence="1">MM415B02293</strain>
    </source>
</reference>
<dbReference type="AlphaFoldDB" id="A0A6M3KU92"/>
<organism evidence="1">
    <name type="scientific">viral metagenome</name>
    <dbReference type="NCBI Taxonomy" id="1070528"/>
    <lineage>
        <taxon>unclassified sequences</taxon>
        <taxon>metagenomes</taxon>
        <taxon>organismal metagenomes</taxon>
    </lineage>
</organism>
<dbReference type="EMBL" id="MT142548">
    <property type="protein sequence ID" value="QJA85014.1"/>
    <property type="molecule type" value="Genomic_DNA"/>
</dbReference>
<dbReference type="InterPro" id="IPR011604">
    <property type="entry name" value="PDDEXK-like_dom_sf"/>
</dbReference>
<evidence type="ECO:0008006" key="2">
    <source>
        <dbReference type="Google" id="ProtNLM"/>
    </source>
</evidence>
<dbReference type="InterPro" id="IPR011335">
    <property type="entry name" value="Restrct_endonuc-II-like"/>
</dbReference>
<proteinExistence type="predicted"/>
<sequence length="436" mass="49536">MGDIDSIQQDVTVSKIYESYEKKNEDRPTRSIGASVLGHSCPRYLWYLFRHCAKESFNGRMRRLFETGDIEEERLIADLQRIGCKVITKDEAGQQFHVSACGGHVSGYLDGCLSGLPEAPKTWHVLECKSHNDKNFKKLVREGMKKGFPKHYCQMMVYMHLTGMERALYIAANKNDDTLYKERINYNKSEAEVMLNRARDVITSMQPPARISEKPDYYICKHMCSTTQLCFGTKDPIAALPIPFKSCRQCCHATPIMDGENGEWICEKHGRGLSMEDQLKACDDHLILPGLLATHEPTDSGADQDGNEYIQFSNEEFGQWTHGKASGMFKTEELMKLPIPLLSNGMINKAKETFDAEVGNPDDIIRDYLDSVEVWSGRLSKTAIEAAWRDKYKDELSDCIPLRKLNTATYSIAEYVGGRIITADIVERKAEIREKK</sequence>
<gene>
    <name evidence="1" type="ORF">MM415B02293_0010</name>
</gene>
<accession>A0A6M3KU92</accession>
<protein>
    <recommendedName>
        <fullName evidence="2">PD-(D/E)XK nuclease superfamily protein</fullName>
    </recommendedName>
</protein>
<dbReference type="Gene3D" id="3.90.320.10">
    <property type="match status" value="1"/>
</dbReference>
<dbReference type="SUPFAM" id="SSF52980">
    <property type="entry name" value="Restriction endonuclease-like"/>
    <property type="match status" value="1"/>
</dbReference>